<protein>
    <submittedName>
        <fullName evidence="2">Uncharacterized protein</fullName>
    </submittedName>
</protein>
<feature type="compositionally biased region" description="Polar residues" evidence="1">
    <location>
        <begin position="87"/>
        <end position="106"/>
    </location>
</feature>
<feature type="region of interest" description="Disordered" evidence="1">
    <location>
        <begin position="36"/>
        <end position="112"/>
    </location>
</feature>
<evidence type="ECO:0000256" key="1">
    <source>
        <dbReference type="SAM" id="MobiDB-lite"/>
    </source>
</evidence>
<evidence type="ECO:0000313" key="3">
    <source>
        <dbReference type="Proteomes" id="UP000837857"/>
    </source>
</evidence>
<keyword evidence="3" id="KW-1185">Reference proteome</keyword>
<accession>A0ABN8I7D6</accession>
<dbReference type="Proteomes" id="UP000837857">
    <property type="component" value="Chromosome 2"/>
</dbReference>
<proteinExistence type="predicted"/>
<reference evidence="2" key="1">
    <citation type="submission" date="2022-03" db="EMBL/GenBank/DDBJ databases">
        <authorList>
            <person name="Martin H S."/>
        </authorList>
    </citation>
    <scope>NUCLEOTIDE SEQUENCE</scope>
</reference>
<feature type="non-terminal residue" evidence="2">
    <location>
        <position position="1"/>
    </location>
</feature>
<feature type="region of interest" description="Disordered" evidence="1">
    <location>
        <begin position="1"/>
        <end position="20"/>
    </location>
</feature>
<dbReference type="EMBL" id="OW152814">
    <property type="protein sequence ID" value="CAH2050024.1"/>
    <property type="molecule type" value="Genomic_DNA"/>
</dbReference>
<organism evidence="2 3">
    <name type="scientific">Iphiclides podalirius</name>
    <name type="common">scarce swallowtail</name>
    <dbReference type="NCBI Taxonomy" id="110791"/>
    <lineage>
        <taxon>Eukaryota</taxon>
        <taxon>Metazoa</taxon>
        <taxon>Ecdysozoa</taxon>
        <taxon>Arthropoda</taxon>
        <taxon>Hexapoda</taxon>
        <taxon>Insecta</taxon>
        <taxon>Pterygota</taxon>
        <taxon>Neoptera</taxon>
        <taxon>Endopterygota</taxon>
        <taxon>Lepidoptera</taxon>
        <taxon>Glossata</taxon>
        <taxon>Ditrysia</taxon>
        <taxon>Papilionoidea</taxon>
        <taxon>Papilionidae</taxon>
        <taxon>Papilioninae</taxon>
        <taxon>Iphiclides</taxon>
    </lineage>
</organism>
<gene>
    <name evidence="2" type="ORF">IPOD504_LOCUS7181</name>
</gene>
<sequence length="112" mass="12270">MNGVIRCEPPPPHRFRPNASFDRCDGLFVRAPKRGAALGGARATCSPYTSPPPPPSPLHHFPCPRRQAPAVPVHRNASPRPPARATHANNSQHNTTSDTHKQNASQHTKRPR</sequence>
<evidence type="ECO:0000313" key="2">
    <source>
        <dbReference type="EMBL" id="CAH2050024.1"/>
    </source>
</evidence>
<name>A0ABN8I7D6_9NEOP</name>